<accession>A0AAV9X8J5</accession>
<gene>
    <name evidence="2" type="ORF">TWF694_011262</name>
</gene>
<organism evidence="2 3">
    <name type="scientific">Orbilia ellipsospora</name>
    <dbReference type="NCBI Taxonomy" id="2528407"/>
    <lineage>
        <taxon>Eukaryota</taxon>
        <taxon>Fungi</taxon>
        <taxon>Dikarya</taxon>
        <taxon>Ascomycota</taxon>
        <taxon>Pezizomycotina</taxon>
        <taxon>Orbiliomycetes</taxon>
        <taxon>Orbiliales</taxon>
        <taxon>Orbiliaceae</taxon>
        <taxon>Orbilia</taxon>
    </lineage>
</organism>
<dbReference type="Proteomes" id="UP001365542">
    <property type="component" value="Unassembled WGS sequence"/>
</dbReference>
<evidence type="ECO:0000256" key="1">
    <source>
        <dbReference type="SAM" id="MobiDB-lite"/>
    </source>
</evidence>
<keyword evidence="3" id="KW-1185">Reference proteome</keyword>
<dbReference type="AlphaFoldDB" id="A0AAV9X8J5"/>
<name>A0AAV9X8J5_9PEZI</name>
<evidence type="ECO:0000313" key="3">
    <source>
        <dbReference type="Proteomes" id="UP001365542"/>
    </source>
</evidence>
<reference evidence="2 3" key="1">
    <citation type="submission" date="2019-10" db="EMBL/GenBank/DDBJ databases">
        <authorList>
            <person name="Palmer J.M."/>
        </authorList>
    </citation>
    <scope>NUCLEOTIDE SEQUENCE [LARGE SCALE GENOMIC DNA]</scope>
    <source>
        <strain evidence="2 3">TWF694</strain>
    </source>
</reference>
<comment type="caution">
    <text evidence="2">The sequence shown here is derived from an EMBL/GenBank/DDBJ whole genome shotgun (WGS) entry which is preliminary data.</text>
</comment>
<feature type="region of interest" description="Disordered" evidence="1">
    <location>
        <begin position="1"/>
        <end position="24"/>
    </location>
</feature>
<proteinExistence type="predicted"/>
<protein>
    <submittedName>
        <fullName evidence="2">Uncharacterized protein</fullName>
    </submittedName>
</protein>
<evidence type="ECO:0000313" key="2">
    <source>
        <dbReference type="EMBL" id="KAK6538382.1"/>
    </source>
</evidence>
<dbReference type="EMBL" id="JAVHJO010000008">
    <property type="protein sequence ID" value="KAK6538382.1"/>
    <property type="molecule type" value="Genomic_DNA"/>
</dbReference>
<sequence>MTSNDIKVEGPGRGQRANRSSDSLRSRKNKIKKKLYSSWASSRELPHHSGIASRNIFSEDKLSFCIFLRLKPISHVFELLLARNPVPCFLSLHQAILGVDGNVQGGLLKIIALGAYDGFWFLGRADLFTKLLSALIFFLTRGSPPVSQLHGRKTLQAPGLT</sequence>
<feature type="compositionally biased region" description="Basic and acidic residues" evidence="1">
    <location>
        <begin position="1"/>
        <end position="10"/>
    </location>
</feature>